<dbReference type="SUPFAM" id="SSF142433">
    <property type="entry name" value="CinA-like"/>
    <property type="match status" value="1"/>
</dbReference>
<keyword evidence="2" id="KW-0378">Hydrolase</keyword>
<dbReference type="Gene3D" id="3.90.950.20">
    <property type="entry name" value="CinA-like"/>
    <property type="match status" value="1"/>
</dbReference>
<proteinExistence type="predicted"/>
<organism evidence="2">
    <name type="scientific">mine drainage metagenome</name>
    <dbReference type="NCBI Taxonomy" id="410659"/>
    <lineage>
        <taxon>unclassified sequences</taxon>
        <taxon>metagenomes</taxon>
        <taxon>ecological metagenomes</taxon>
    </lineage>
</organism>
<sequence>MLELKDLMLGDPPLTLAVAESVTCGRVQARIGAVRGASTFFLGGIVAYALEAKARHLGVDPDEARQANGVSQSIAEQMALGACSLFDARVGLATTGYAEPSPEHRVITPFAWWAIARRIDETRAEVTSGMIECPGAHRTAAQEAISLATVNALIRFLRRVRA</sequence>
<feature type="domain" description="CinA C-terminal" evidence="1">
    <location>
        <begin position="13"/>
        <end position="151"/>
    </location>
</feature>
<protein>
    <submittedName>
        <fullName evidence="2">Nicotinamide-nucleotide amidohydrolase PncC</fullName>
        <ecNumber evidence="2">3.5.1.42</ecNumber>
    </submittedName>
</protein>
<comment type="caution">
    <text evidence="2">The sequence shown here is derived from an EMBL/GenBank/DDBJ whole genome shotgun (WGS) entry which is preliminary data.</text>
</comment>
<dbReference type="InterPro" id="IPR008136">
    <property type="entry name" value="CinA_C"/>
</dbReference>
<reference evidence="2" key="1">
    <citation type="submission" date="2016-10" db="EMBL/GenBank/DDBJ databases">
        <title>Sequence of Gallionella enrichment culture.</title>
        <authorList>
            <person name="Poehlein A."/>
            <person name="Muehling M."/>
            <person name="Daniel R."/>
        </authorList>
    </citation>
    <scope>NUCLEOTIDE SEQUENCE</scope>
</reference>
<name>A0A1J5SAD3_9ZZZZ</name>
<dbReference type="Pfam" id="PF02464">
    <property type="entry name" value="CinA"/>
    <property type="match status" value="1"/>
</dbReference>
<gene>
    <name evidence="2" type="primary">pncC_4</name>
    <name evidence="2" type="ORF">GALL_127040</name>
</gene>
<dbReference type="EC" id="3.5.1.42" evidence="2"/>
<dbReference type="EMBL" id="MLJW01000052">
    <property type="protein sequence ID" value="OIR05146.1"/>
    <property type="molecule type" value="Genomic_DNA"/>
</dbReference>
<evidence type="ECO:0000259" key="1">
    <source>
        <dbReference type="Pfam" id="PF02464"/>
    </source>
</evidence>
<dbReference type="AlphaFoldDB" id="A0A1J5SAD3"/>
<accession>A0A1J5SAD3</accession>
<evidence type="ECO:0000313" key="2">
    <source>
        <dbReference type="EMBL" id="OIR05146.1"/>
    </source>
</evidence>
<dbReference type="InterPro" id="IPR036653">
    <property type="entry name" value="CinA-like_C"/>
</dbReference>
<dbReference type="NCBIfam" id="TIGR00199">
    <property type="entry name" value="PncC_domain"/>
    <property type="match status" value="1"/>
</dbReference>
<dbReference type="GO" id="GO:0019159">
    <property type="term" value="F:nicotinamide-nucleotide amidase activity"/>
    <property type="evidence" value="ECO:0007669"/>
    <property type="project" value="UniProtKB-EC"/>
</dbReference>